<comment type="similarity">
    <text evidence="2">Belongs to the LOG family.</text>
</comment>
<keyword evidence="2" id="KW-0378">Hydrolase</keyword>
<dbReference type="NCBIfam" id="TIGR00730">
    <property type="entry name" value="Rossman fold protein, TIGR00730 family"/>
    <property type="match status" value="1"/>
</dbReference>
<dbReference type="InterPro" id="IPR031100">
    <property type="entry name" value="LOG_fam"/>
</dbReference>
<proteinExistence type="inferred from homology"/>
<organism evidence="3">
    <name type="scientific">Uncultured Desulfatiglans sp</name>
    <dbReference type="NCBI Taxonomy" id="1748965"/>
    <lineage>
        <taxon>Bacteria</taxon>
        <taxon>Pseudomonadati</taxon>
        <taxon>Thermodesulfobacteriota</taxon>
        <taxon>Desulfobacteria</taxon>
        <taxon>Desulfatiglandales</taxon>
        <taxon>Desulfatiglandaceae</taxon>
        <taxon>Desulfatiglans</taxon>
        <taxon>environmental samples</taxon>
    </lineage>
</organism>
<gene>
    <name evidence="3" type="ORF">TRIP_B50649</name>
</gene>
<evidence type="ECO:0000256" key="2">
    <source>
        <dbReference type="RuleBase" id="RU363015"/>
    </source>
</evidence>
<protein>
    <recommendedName>
        <fullName evidence="2">Cytokinin riboside 5'-monophosphate phosphoribohydrolase</fullName>
        <ecNumber evidence="2">3.2.2.n1</ecNumber>
    </recommendedName>
</protein>
<accession>A0A653AIF9</accession>
<dbReference type="GO" id="GO:0009691">
    <property type="term" value="P:cytokinin biosynthetic process"/>
    <property type="evidence" value="ECO:0007669"/>
    <property type="project" value="UniProtKB-UniRule"/>
</dbReference>
<dbReference type="PANTHER" id="PTHR43393">
    <property type="entry name" value="CYTOKININ RIBOSIDE 5'-MONOPHOSPHATE PHOSPHORIBOHYDROLASE"/>
    <property type="match status" value="1"/>
</dbReference>
<dbReference type="PANTHER" id="PTHR43393:SF2">
    <property type="entry name" value="CYTOKININ RIBOSIDE 5'-MONOPHOSPHATE PHOSPHORIBOHYDROLASE"/>
    <property type="match status" value="1"/>
</dbReference>
<dbReference type="InterPro" id="IPR005269">
    <property type="entry name" value="LOG"/>
</dbReference>
<evidence type="ECO:0000313" key="3">
    <source>
        <dbReference type="EMBL" id="VBB47854.1"/>
    </source>
</evidence>
<dbReference type="InterPro" id="IPR052341">
    <property type="entry name" value="LOG_family_nucleotidases"/>
</dbReference>
<dbReference type="GO" id="GO:0008714">
    <property type="term" value="F:AMP nucleosidase activity"/>
    <property type="evidence" value="ECO:0007669"/>
    <property type="project" value="UniProtKB-EC"/>
</dbReference>
<dbReference type="Gene3D" id="3.40.50.450">
    <property type="match status" value="1"/>
</dbReference>
<dbReference type="EC" id="3.2.2.n1" evidence="2"/>
<dbReference type="SUPFAM" id="SSF102405">
    <property type="entry name" value="MCP/YpsA-like"/>
    <property type="match status" value="1"/>
</dbReference>
<keyword evidence="2" id="KW-0203">Cytokinin biosynthesis</keyword>
<reference evidence="3" key="1">
    <citation type="submission" date="2018-07" db="EMBL/GenBank/DDBJ databases">
        <authorList>
            <consortium name="Genoscope - CEA"/>
            <person name="William W."/>
        </authorList>
    </citation>
    <scope>NUCLEOTIDE SEQUENCE</scope>
    <source>
        <strain evidence="3">IK1</strain>
    </source>
</reference>
<sequence length="217" mass="24269">MSERQFLVDDITIKDTWRMFNIIAEFVDGFDVLPEVHPAVTIFGSARSKPQSQAYKMTVKTARLLVENGFNVISGGGPGIMEAANKGAADGGGKSVGLHIELPNEQQANPYSNIRLNFKYFFIRKVMFVKYAVAYIIMPGGFGTLDELFEALTLIQTERIRSFPVIMIDSKFWGGLVDWIRDTMLKGKTISPSDLDIFRVVDTPEEAVGIIKRRVIV</sequence>
<name>A0A653AIF9_UNCDX</name>
<dbReference type="GO" id="GO:0005829">
    <property type="term" value="C:cytosol"/>
    <property type="evidence" value="ECO:0007669"/>
    <property type="project" value="TreeGrafter"/>
</dbReference>
<dbReference type="EMBL" id="UPXX01000032">
    <property type="protein sequence ID" value="VBB47854.1"/>
    <property type="molecule type" value="Genomic_DNA"/>
</dbReference>
<comment type="catalytic activity">
    <reaction evidence="1">
        <text>AMP + H2O = D-ribose 5-phosphate + adenine</text>
        <dbReference type="Rhea" id="RHEA:20129"/>
        <dbReference type="ChEBI" id="CHEBI:15377"/>
        <dbReference type="ChEBI" id="CHEBI:16708"/>
        <dbReference type="ChEBI" id="CHEBI:78346"/>
        <dbReference type="ChEBI" id="CHEBI:456215"/>
        <dbReference type="EC" id="3.2.2.4"/>
    </reaction>
</comment>
<dbReference type="Pfam" id="PF03641">
    <property type="entry name" value="Lysine_decarbox"/>
    <property type="match status" value="1"/>
</dbReference>
<dbReference type="AlphaFoldDB" id="A0A653AIF9"/>
<evidence type="ECO:0000256" key="1">
    <source>
        <dbReference type="ARBA" id="ARBA00000274"/>
    </source>
</evidence>